<evidence type="ECO:0000313" key="3">
    <source>
        <dbReference type="Proteomes" id="UP001158576"/>
    </source>
</evidence>
<proteinExistence type="predicted"/>
<feature type="region of interest" description="Disordered" evidence="1">
    <location>
        <begin position="30"/>
        <end position="51"/>
    </location>
</feature>
<evidence type="ECO:0000256" key="1">
    <source>
        <dbReference type="SAM" id="MobiDB-lite"/>
    </source>
</evidence>
<reference evidence="2 3" key="1">
    <citation type="submission" date="2021-04" db="EMBL/GenBank/DDBJ databases">
        <authorList>
            <person name="Bliznina A."/>
        </authorList>
    </citation>
    <scope>NUCLEOTIDE SEQUENCE [LARGE SCALE GENOMIC DNA]</scope>
</reference>
<accession>A0ABN7TD28</accession>
<gene>
    <name evidence="2" type="ORF">OKIOD_LOCUS16514</name>
</gene>
<sequence length="132" mass="15565">MKLNFWLLSLGEARQRLTEKIRKEIESNYGWEDLPGMSPSYDTDKDYGDLPGSDSSTIFVYDDLPDMMYMDPSEGLFDETINVPNSKHDEFESLDDASRRPRQLQERIIEPEIEWRDYQNSQACYCDVFILF</sequence>
<organism evidence="2 3">
    <name type="scientific">Oikopleura dioica</name>
    <name type="common">Tunicate</name>
    <dbReference type="NCBI Taxonomy" id="34765"/>
    <lineage>
        <taxon>Eukaryota</taxon>
        <taxon>Metazoa</taxon>
        <taxon>Chordata</taxon>
        <taxon>Tunicata</taxon>
        <taxon>Appendicularia</taxon>
        <taxon>Copelata</taxon>
        <taxon>Oikopleuridae</taxon>
        <taxon>Oikopleura</taxon>
    </lineage>
</organism>
<keyword evidence="3" id="KW-1185">Reference proteome</keyword>
<dbReference type="Proteomes" id="UP001158576">
    <property type="component" value="Chromosome 2"/>
</dbReference>
<name>A0ABN7TD28_OIKDI</name>
<protein>
    <submittedName>
        <fullName evidence="2">Oidioi.mRNA.OKI2018_I69.chr2.g7749.t1.cds</fullName>
    </submittedName>
</protein>
<evidence type="ECO:0000313" key="2">
    <source>
        <dbReference type="EMBL" id="CAG5113659.1"/>
    </source>
</evidence>
<dbReference type="EMBL" id="OU015567">
    <property type="protein sequence ID" value="CAG5113659.1"/>
    <property type="molecule type" value="Genomic_DNA"/>
</dbReference>